<dbReference type="HAMAP" id="MF_01477">
    <property type="entry name" value="Iojap_RsfS"/>
    <property type="match status" value="1"/>
</dbReference>
<name>A0A2T0X1V7_9RHOB</name>
<reference evidence="3 4" key="1">
    <citation type="submission" date="2018-03" db="EMBL/GenBank/DDBJ databases">
        <title>Genomic Encyclopedia of Archaeal and Bacterial Type Strains, Phase II (KMG-II): from individual species to whole genera.</title>
        <authorList>
            <person name="Goeker M."/>
        </authorList>
    </citation>
    <scope>NUCLEOTIDE SEQUENCE [LARGE SCALE GENOMIC DNA]</scope>
    <source>
        <strain evidence="3 4">DSM 29318</strain>
    </source>
</reference>
<comment type="caution">
    <text evidence="3">The sequence shown here is derived from an EMBL/GenBank/DDBJ whole genome shotgun (WGS) entry which is preliminary data.</text>
</comment>
<comment type="function">
    <text evidence="2">Functions as a ribosomal silencing factor. Interacts with ribosomal protein uL14 (rplN), blocking formation of intersubunit bridge B8. Prevents association of the 30S and 50S ribosomal subunits and the formation of functional ribosomes, thus repressing translation.</text>
</comment>
<dbReference type="PANTHER" id="PTHR21043:SF0">
    <property type="entry name" value="MITOCHONDRIAL ASSEMBLY OF RIBOSOMAL LARGE SUBUNIT PROTEIN 1"/>
    <property type="match status" value="1"/>
</dbReference>
<dbReference type="RefSeq" id="WP_106160506.1">
    <property type="nucleotide sequence ID" value="NZ_PVTT01000002.1"/>
</dbReference>
<comment type="subcellular location">
    <subcellularLocation>
        <location evidence="2">Cytoplasm</location>
    </subcellularLocation>
</comment>
<dbReference type="AlphaFoldDB" id="A0A2T0X1V7"/>
<organism evidence="3 4">
    <name type="scientific">Hasllibacter halocynthiae</name>
    <dbReference type="NCBI Taxonomy" id="595589"/>
    <lineage>
        <taxon>Bacteria</taxon>
        <taxon>Pseudomonadati</taxon>
        <taxon>Pseudomonadota</taxon>
        <taxon>Alphaproteobacteria</taxon>
        <taxon>Rhodobacterales</taxon>
        <taxon>Roseobacteraceae</taxon>
        <taxon>Hasllibacter</taxon>
    </lineage>
</organism>
<keyword evidence="2" id="KW-0678">Repressor</keyword>
<dbReference type="Proteomes" id="UP000238801">
    <property type="component" value="Unassembled WGS sequence"/>
</dbReference>
<protein>
    <recommendedName>
        <fullName evidence="2">Ribosomal silencing factor RsfS</fullName>
    </recommendedName>
</protein>
<gene>
    <name evidence="2" type="primary">rsfS</name>
    <name evidence="3" type="ORF">BCF33_1706</name>
</gene>
<evidence type="ECO:0000256" key="1">
    <source>
        <dbReference type="ARBA" id="ARBA00010574"/>
    </source>
</evidence>
<dbReference type="GO" id="GO:0043023">
    <property type="term" value="F:ribosomal large subunit binding"/>
    <property type="evidence" value="ECO:0007669"/>
    <property type="project" value="TreeGrafter"/>
</dbReference>
<evidence type="ECO:0000313" key="3">
    <source>
        <dbReference type="EMBL" id="PRY92844.1"/>
    </source>
</evidence>
<keyword evidence="2" id="KW-0810">Translation regulation</keyword>
<dbReference type="GO" id="GO:0005737">
    <property type="term" value="C:cytoplasm"/>
    <property type="evidence" value="ECO:0007669"/>
    <property type="project" value="UniProtKB-SubCell"/>
</dbReference>
<dbReference type="NCBIfam" id="TIGR00090">
    <property type="entry name" value="rsfS_iojap_ybeB"/>
    <property type="match status" value="1"/>
</dbReference>
<proteinExistence type="inferred from homology"/>
<accession>A0A2T0X1V7</accession>
<comment type="subunit">
    <text evidence="2">Interacts with ribosomal protein uL14 (rplN).</text>
</comment>
<keyword evidence="4" id="KW-1185">Reference proteome</keyword>
<dbReference type="OrthoDB" id="9793681at2"/>
<dbReference type="GO" id="GO:0090071">
    <property type="term" value="P:negative regulation of ribosome biogenesis"/>
    <property type="evidence" value="ECO:0007669"/>
    <property type="project" value="UniProtKB-UniRule"/>
</dbReference>
<dbReference type="EMBL" id="PVTT01000002">
    <property type="protein sequence ID" value="PRY92844.1"/>
    <property type="molecule type" value="Genomic_DNA"/>
</dbReference>
<dbReference type="InterPro" id="IPR004394">
    <property type="entry name" value="Iojap/RsfS/C7orf30"/>
</dbReference>
<keyword evidence="2" id="KW-0963">Cytoplasm</keyword>
<dbReference type="GO" id="GO:0017148">
    <property type="term" value="P:negative regulation of translation"/>
    <property type="evidence" value="ECO:0007669"/>
    <property type="project" value="UniProtKB-UniRule"/>
</dbReference>
<dbReference type="GO" id="GO:0042256">
    <property type="term" value="P:cytosolic ribosome assembly"/>
    <property type="evidence" value="ECO:0007669"/>
    <property type="project" value="UniProtKB-UniRule"/>
</dbReference>
<dbReference type="PANTHER" id="PTHR21043">
    <property type="entry name" value="IOJAP SUPERFAMILY ORTHOLOG"/>
    <property type="match status" value="1"/>
</dbReference>
<dbReference type="SUPFAM" id="SSF81301">
    <property type="entry name" value="Nucleotidyltransferase"/>
    <property type="match status" value="1"/>
</dbReference>
<dbReference type="InterPro" id="IPR043519">
    <property type="entry name" value="NT_sf"/>
</dbReference>
<dbReference type="Pfam" id="PF02410">
    <property type="entry name" value="RsfS"/>
    <property type="match status" value="1"/>
</dbReference>
<comment type="similarity">
    <text evidence="1 2">Belongs to the Iojap/RsfS family.</text>
</comment>
<evidence type="ECO:0000256" key="2">
    <source>
        <dbReference type="HAMAP-Rule" id="MF_01477"/>
    </source>
</evidence>
<sequence length="144" mass="15282">MPAAQTAQGAEAAPQPSVDALLGRILTSLDEDKAEDVVTIPLAGKSEMADHMVIASGRSSRQVQSIADKLVQRLKDEFGRLAKVEGKSGGDWVLIDTGDVVVHVFRPEVRAFYQIEKMWAEGLEAPEVPGDEAAPEGFDPAAGG</sequence>
<evidence type="ECO:0000313" key="4">
    <source>
        <dbReference type="Proteomes" id="UP000238801"/>
    </source>
</evidence>
<dbReference type="Gene3D" id="3.30.460.10">
    <property type="entry name" value="Beta Polymerase, domain 2"/>
    <property type="match status" value="1"/>
</dbReference>